<gene>
    <name evidence="2" type="ORF">SEMRO_2781_G336960.1</name>
</gene>
<dbReference type="AlphaFoldDB" id="A0A9N8F2A3"/>
<name>A0A9N8F2A3_9STRA</name>
<reference evidence="2" key="1">
    <citation type="submission" date="2020-06" db="EMBL/GenBank/DDBJ databases">
        <authorList>
            <consortium name="Plant Systems Biology data submission"/>
        </authorList>
    </citation>
    <scope>NUCLEOTIDE SEQUENCE</scope>
    <source>
        <strain evidence="2">D6</strain>
    </source>
</reference>
<evidence type="ECO:0000313" key="3">
    <source>
        <dbReference type="Proteomes" id="UP001153069"/>
    </source>
</evidence>
<dbReference type="Proteomes" id="UP001153069">
    <property type="component" value="Unassembled WGS sequence"/>
</dbReference>
<proteinExistence type="predicted"/>
<sequence length="524" mass="58764">MSVNGKDDVLTVFHRGGASVDFIADCITNNVDHPMIRIGVSDGTGKAPHFVIDRDAKLQCIVLDYRAEECTFSKMGPVMIAKMVLCDGSYTCFKAVTNSSLSFQVEVGEERKEGIPVGSILRIDDYNWIHLAKEQNHAFRRCMVINQCSFIGPPDSNEELFETPPCKAGQEFMPPEEDSVDTASVDGYFSSFVPSILETVKSKGEIVFTCACCLYDPKTDRGLVYNEAASILQLKQGEPCQVPWNRTDFKKVYQELLDPDSDDDVTVPVPCGCQRRFGLAVCCTQSFPLEYIDLEGIFFTIMSKYDDMEVIAEEWKDLPAAKKRWVIYTWFALNVFNLRTRKKLPRCLTDYVRLEFPNKDPNESFTGFRDSSLDGASTGDKRKNITTEASQGAALKKAHLCLEDKRSGFKESVKKPVEATGIEVQVPPTTPEKTKKEKKEKSDFYYFYQLTPPPSPPSLPNMPKGTVTKMDAFKCFVAEVKKASNAGDDRWDDAWRICKQLTGNGTKKADAAGDDEKKMEAKKN</sequence>
<evidence type="ECO:0000313" key="2">
    <source>
        <dbReference type="EMBL" id="CAB9530194.1"/>
    </source>
</evidence>
<feature type="compositionally biased region" description="Basic and acidic residues" evidence="1">
    <location>
        <begin position="507"/>
        <end position="524"/>
    </location>
</feature>
<evidence type="ECO:0000256" key="1">
    <source>
        <dbReference type="SAM" id="MobiDB-lite"/>
    </source>
</evidence>
<feature type="region of interest" description="Disordered" evidence="1">
    <location>
        <begin position="365"/>
        <end position="390"/>
    </location>
</feature>
<accession>A0A9N8F2A3</accession>
<feature type="region of interest" description="Disordered" evidence="1">
    <location>
        <begin position="502"/>
        <end position="524"/>
    </location>
</feature>
<dbReference type="EMBL" id="CAICTM010002779">
    <property type="protein sequence ID" value="CAB9530194.1"/>
    <property type="molecule type" value="Genomic_DNA"/>
</dbReference>
<comment type="caution">
    <text evidence="2">The sequence shown here is derived from an EMBL/GenBank/DDBJ whole genome shotgun (WGS) entry which is preliminary data.</text>
</comment>
<keyword evidence="3" id="KW-1185">Reference proteome</keyword>
<organism evidence="2 3">
    <name type="scientific">Seminavis robusta</name>
    <dbReference type="NCBI Taxonomy" id="568900"/>
    <lineage>
        <taxon>Eukaryota</taxon>
        <taxon>Sar</taxon>
        <taxon>Stramenopiles</taxon>
        <taxon>Ochrophyta</taxon>
        <taxon>Bacillariophyta</taxon>
        <taxon>Bacillariophyceae</taxon>
        <taxon>Bacillariophycidae</taxon>
        <taxon>Naviculales</taxon>
        <taxon>Naviculaceae</taxon>
        <taxon>Seminavis</taxon>
    </lineage>
</organism>
<protein>
    <submittedName>
        <fullName evidence="2">Uncharacterized protein</fullName>
    </submittedName>
</protein>